<dbReference type="InterPro" id="IPR052523">
    <property type="entry name" value="Trichothecene_AcTrans"/>
</dbReference>
<dbReference type="Pfam" id="PF00583">
    <property type="entry name" value="Acetyltransf_1"/>
    <property type="match status" value="1"/>
</dbReference>
<dbReference type="EMBL" id="JAPDRL010000018">
    <property type="protein sequence ID" value="KAJ9666561.1"/>
    <property type="molecule type" value="Genomic_DNA"/>
</dbReference>
<dbReference type="PANTHER" id="PTHR42791">
    <property type="entry name" value="GNAT FAMILY ACETYLTRANSFERASE"/>
    <property type="match status" value="1"/>
</dbReference>
<evidence type="ECO:0000259" key="1">
    <source>
        <dbReference type="PROSITE" id="PS51186"/>
    </source>
</evidence>
<comment type="caution">
    <text evidence="2">The sequence shown here is derived from an EMBL/GenBank/DDBJ whole genome shotgun (WGS) entry which is preliminary data.</text>
</comment>
<dbReference type="InterPro" id="IPR016181">
    <property type="entry name" value="Acyl_CoA_acyltransferase"/>
</dbReference>
<protein>
    <recommendedName>
        <fullName evidence="1">N-acetyltransferase domain-containing protein</fullName>
    </recommendedName>
</protein>
<name>A0ABQ9NZR6_9PEZI</name>
<gene>
    <name evidence="2" type="ORF">H2201_003219</name>
</gene>
<sequence>MLIRPARRSDQWRMAAICGAAFFDEDLFGATMHPNRAQFPDDVTLFWLRRLREHWYDWTNHFWVAVDTDEKGEEVVVGMAEWQRQGAGARAMELSPLDPRNLLKPLSMLQNRASAYIYPNRAADPSTADLFDRAIPYSKHHWAVGTRAENWYLDLLAVDPAYHGRGFGRQLVEWGLDRAREENVHASVMSSYGNEAFYRRCGYGDIVGWASEGEGNPIAHVRGGAIMFMVPKVEAAGEGRKRVEEIGQSGPHKP</sequence>
<accession>A0ABQ9NZR6</accession>
<reference evidence="2" key="1">
    <citation type="submission" date="2022-10" db="EMBL/GenBank/DDBJ databases">
        <title>Culturing micro-colonial fungi from biological soil crusts in the Mojave desert and describing Neophaeococcomyces mojavensis, and introducing the new genera and species Taxawa tesnikishii.</title>
        <authorList>
            <person name="Kurbessoian T."/>
            <person name="Stajich J.E."/>
        </authorList>
    </citation>
    <scope>NUCLEOTIDE SEQUENCE</scope>
    <source>
        <strain evidence="2">TK_1</strain>
    </source>
</reference>
<organism evidence="2 3">
    <name type="scientific">Coniosporium apollinis</name>
    <dbReference type="NCBI Taxonomy" id="61459"/>
    <lineage>
        <taxon>Eukaryota</taxon>
        <taxon>Fungi</taxon>
        <taxon>Dikarya</taxon>
        <taxon>Ascomycota</taxon>
        <taxon>Pezizomycotina</taxon>
        <taxon>Dothideomycetes</taxon>
        <taxon>Dothideomycetes incertae sedis</taxon>
        <taxon>Coniosporium</taxon>
    </lineage>
</organism>
<keyword evidence="3" id="KW-1185">Reference proteome</keyword>
<dbReference type="PROSITE" id="PS51186">
    <property type="entry name" value="GNAT"/>
    <property type="match status" value="1"/>
</dbReference>
<dbReference type="InterPro" id="IPR000182">
    <property type="entry name" value="GNAT_dom"/>
</dbReference>
<dbReference type="Gene3D" id="3.40.630.30">
    <property type="match status" value="1"/>
</dbReference>
<dbReference type="Proteomes" id="UP001172684">
    <property type="component" value="Unassembled WGS sequence"/>
</dbReference>
<proteinExistence type="predicted"/>
<dbReference type="PANTHER" id="PTHR42791:SF16">
    <property type="entry name" value="N-ACETYLTRANSFERASE DOMAIN-CONTAINING PROTEIN"/>
    <property type="match status" value="1"/>
</dbReference>
<feature type="domain" description="N-acetyltransferase" evidence="1">
    <location>
        <begin position="92"/>
        <end position="234"/>
    </location>
</feature>
<dbReference type="SUPFAM" id="SSF55729">
    <property type="entry name" value="Acyl-CoA N-acyltransferases (Nat)"/>
    <property type="match status" value="1"/>
</dbReference>
<evidence type="ECO:0000313" key="3">
    <source>
        <dbReference type="Proteomes" id="UP001172684"/>
    </source>
</evidence>
<dbReference type="CDD" id="cd04301">
    <property type="entry name" value="NAT_SF"/>
    <property type="match status" value="1"/>
</dbReference>
<evidence type="ECO:0000313" key="2">
    <source>
        <dbReference type="EMBL" id="KAJ9666561.1"/>
    </source>
</evidence>